<evidence type="ECO:0000313" key="2">
    <source>
        <dbReference type="EMBL" id="MET7030635.1"/>
    </source>
</evidence>
<evidence type="ECO:0000256" key="1">
    <source>
        <dbReference type="SAM" id="SignalP"/>
    </source>
</evidence>
<evidence type="ECO:0008006" key="4">
    <source>
        <dbReference type="Google" id="ProtNLM"/>
    </source>
</evidence>
<reference evidence="2 3" key="1">
    <citation type="submission" date="2024-07" db="EMBL/GenBank/DDBJ databases">
        <title>The genome sequence of type strain Sediminicola luteus GDMCC 1.2596T.</title>
        <authorList>
            <person name="Liu Y."/>
        </authorList>
    </citation>
    <scope>NUCLEOTIDE SEQUENCE [LARGE SCALE GENOMIC DNA]</scope>
    <source>
        <strain evidence="2 3">GDMCC 1.2596</strain>
    </source>
</reference>
<sequence length="206" mass="23280">MTHSNSACTKQILFVLFLIITSNVSFAQVNLTKVVLKSGETVNGINGTLKSKFYKYKNYSGGKNIKIAYSEIDIIQIQYEKDNINIYEVLQRMDDGKFYPVHKAFDGNKVKLYTTSGSGAIPMAPGGMGGFGTTSYTVTTFYIKKTDDEKMTYLGAYNPIINTFKDNVYRYFSDCPKLMEKLENKDFKLKNGAQEIAEFYDKHCGI</sequence>
<dbReference type="RefSeq" id="WP_354619427.1">
    <property type="nucleotide sequence ID" value="NZ_JBEWYP010000010.1"/>
</dbReference>
<proteinExistence type="predicted"/>
<comment type="caution">
    <text evidence="2">The sequence shown here is derived from an EMBL/GenBank/DDBJ whole genome shotgun (WGS) entry which is preliminary data.</text>
</comment>
<evidence type="ECO:0000313" key="3">
    <source>
        <dbReference type="Proteomes" id="UP001549773"/>
    </source>
</evidence>
<organism evidence="2 3">
    <name type="scientific">Sediminicola luteus</name>
    <dbReference type="NCBI Taxonomy" id="319238"/>
    <lineage>
        <taxon>Bacteria</taxon>
        <taxon>Pseudomonadati</taxon>
        <taxon>Bacteroidota</taxon>
        <taxon>Flavobacteriia</taxon>
        <taxon>Flavobacteriales</taxon>
        <taxon>Flavobacteriaceae</taxon>
        <taxon>Sediminicola</taxon>
    </lineage>
</organism>
<keyword evidence="1" id="KW-0732">Signal</keyword>
<feature type="chain" id="PRO_5047458401" description="Jacalin-type lectin domain-containing protein" evidence="1">
    <location>
        <begin position="28"/>
        <end position="206"/>
    </location>
</feature>
<dbReference type="Proteomes" id="UP001549773">
    <property type="component" value="Unassembled WGS sequence"/>
</dbReference>
<name>A0ABV2U0I0_9FLAO</name>
<feature type="signal peptide" evidence="1">
    <location>
        <begin position="1"/>
        <end position="27"/>
    </location>
</feature>
<protein>
    <recommendedName>
        <fullName evidence="4">Jacalin-type lectin domain-containing protein</fullName>
    </recommendedName>
</protein>
<accession>A0ABV2U0I0</accession>
<gene>
    <name evidence="2" type="ORF">ABXZ32_14605</name>
</gene>
<dbReference type="EMBL" id="JBEWYP010000010">
    <property type="protein sequence ID" value="MET7030635.1"/>
    <property type="molecule type" value="Genomic_DNA"/>
</dbReference>
<keyword evidence="3" id="KW-1185">Reference proteome</keyword>